<dbReference type="EMBL" id="CM055101">
    <property type="protein sequence ID" value="KAJ7540101.1"/>
    <property type="molecule type" value="Genomic_DNA"/>
</dbReference>
<protein>
    <submittedName>
        <fullName evidence="1">Uncharacterized protein</fullName>
    </submittedName>
</protein>
<comment type="caution">
    <text evidence="1">The sequence shown here is derived from an EMBL/GenBank/DDBJ whole genome shotgun (WGS) entry which is preliminary data.</text>
</comment>
<organism evidence="1 2">
    <name type="scientific">Diphasiastrum complanatum</name>
    <name type="common">Issler's clubmoss</name>
    <name type="synonym">Lycopodium complanatum</name>
    <dbReference type="NCBI Taxonomy" id="34168"/>
    <lineage>
        <taxon>Eukaryota</taxon>
        <taxon>Viridiplantae</taxon>
        <taxon>Streptophyta</taxon>
        <taxon>Embryophyta</taxon>
        <taxon>Tracheophyta</taxon>
        <taxon>Lycopodiopsida</taxon>
        <taxon>Lycopodiales</taxon>
        <taxon>Lycopodiaceae</taxon>
        <taxon>Lycopodioideae</taxon>
        <taxon>Diphasiastrum</taxon>
    </lineage>
</organism>
<name>A0ACC2CDJ1_DIPCM</name>
<dbReference type="Proteomes" id="UP001162992">
    <property type="component" value="Chromosome 10"/>
</dbReference>
<gene>
    <name evidence="1" type="ORF">O6H91_10G001400</name>
</gene>
<proteinExistence type="predicted"/>
<reference evidence="2" key="1">
    <citation type="journal article" date="2024" name="Proc. Natl. Acad. Sci. U.S.A.">
        <title>Extraordinary preservation of gene collinearity over three hundred million years revealed in homosporous lycophytes.</title>
        <authorList>
            <person name="Li C."/>
            <person name="Wickell D."/>
            <person name="Kuo L.Y."/>
            <person name="Chen X."/>
            <person name="Nie B."/>
            <person name="Liao X."/>
            <person name="Peng D."/>
            <person name="Ji J."/>
            <person name="Jenkins J."/>
            <person name="Williams M."/>
            <person name="Shu S."/>
            <person name="Plott C."/>
            <person name="Barry K."/>
            <person name="Rajasekar S."/>
            <person name="Grimwood J."/>
            <person name="Han X."/>
            <person name="Sun S."/>
            <person name="Hou Z."/>
            <person name="He W."/>
            <person name="Dai G."/>
            <person name="Sun C."/>
            <person name="Schmutz J."/>
            <person name="Leebens-Mack J.H."/>
            <person name="Li F.W."/>
            <person name="Wang L."/>
        </authorList>
    </citation>
    <scope>NUCLEOTIDE SEQUENCE [LARGE SCALE GENOMIC DNA]</scope>
    <source>
        <strain evidence="2">cv. PW_Plant_1</strain>
    </source>
</reference>
<evidence type="ECO:0000313" key="1">
    <source>
        <dbReference type="EMBL" id="KAJ7540101.1"/>
    </source>
</evidence>
<evidence type="ECO:0000313" key="2">
    <source>
        <dbReference type="Proteomes" id="UP001162992"/>
    </source>
</evidence>
<accession>A0ACC2CDJ1</accession>
<sequence>MVAISVLLLLILVLSCSCISESIWGGYGLAMTSGACAQVSSRMPAGSVSYCGQSINIASLCRPHSVSITEFGAIGDGVTPNTHAFQNAIFYLRSFADKGGAQLYVPRGKWLTGSFNLTSHLTLYLDEGAVILASQDPTQWPVIGPLPSYGQGRELNGARHISLIHGENLTDVVITGKNGTIDGQGLLWWEWSRTQSLNYSRGHLVELINSKNVVVSNLTFLNSPFWTIHPVYCSNVVVRDVMVVTPANSPDTDGIVPDSCTHVCIEDCYISTGANAIAIKSGWDDYESVSFWKESADIVVRRVVGEAPSSAVIAFGTEMSGGISNIQVEELVVRNSKTGIRLTTAAGRGGYVTNVSLRGIVMHNVVTAFEFTALYSSSNAHLILLRALHDPPASYPVVEKILITNTVGENISHAGDFKGLSMAPFKDICLMNISLEVISGGFDWNCSGIQGFSTNVFPQPCSDLRSLADESVCRTAIIQPTTDTATTTTISSKSSSSSSSWQ</sequence>
<keyword evidence="2" id="KW-1185">Reference proteome</keyword>